<keyword evidence="1" id="KW-0732">Signal</keyword>
<keyword evidence="3" id="KW-1185">Reference proteome</keyword>
<proteinExistence type="predicted"/>
<feature type="signal peptide" evidence="1">
    <location>
        <begin position="1"/>
        <end position="25"/>
    </location>
</feature>
<comment type="caution">
    <text evidence="2">The sequence shown here is derived from an EMBL/GenBank/DDBJ whole genome shotgun (WGS) entry which is preliminary data.</text>
</comment>
<dbReference type="PROSITE" id="PS51257">
    <property type="entry name" value="PROKAR_LIPOPROTEIN"/>
    <property type="match status" value="1"/>
</dbReference>
<dbReference type="Proteomes" id="UP000443153">
    <property type="component" value="Unassembled WGS sequence"/>
</dbReference>
<sequence>MKKLNLKYALIMLSTVLISSCSVNDDDGDEPQNSSISLNIDGLEDLGPDFLYEGWIIVDGAPVSTGTFSVNSNGDLSQTSFELDATTLASATKFVLSIEPNPDPSTDPADTKLFVGDFNGNSATLGTGTVAPSFDMIEGKFIVAAPTGTGAEDEKYSGIWFLDNSSGSAVNGLELPALEPGWKYEGWVVMDGIPVTTGTFTSVTGSDDASPFSGTNPGPPFPGEDFLVNAPDGLMFPTDIRGKVAVISIEPYPDNSTAPFVLKPLAGMIPADAMGVQEIGSNVSGSYPTGTVTR</sequence>
<protein>
    <recommendedName>
        <fullName evidence="4">Anti-sigma factor</fullName>
    </recommendedName>
</protein>
<dbReference type="OrthoDB" id="1115036at2"/>
<evidence type="ECO:0000313" key="3">
    <source>
        <dbReference type="Proteomes" id="UP000443153"/>
    </source>
</evidence>
<dbReference type="EMBL" id="WKJH01000004">
    <property type="protein sequence ID" value="MRX63966.1"/>
    <property type="molecule type" value="Genomic_DNA"/>
</dbReference>
<accession>A0A6I2MRT5</accession>
<dbReference type="RefSeq" id="WP_154365334.1">
    <property type="nucleotide sequence ID" value="NZ_WKJH01000004.1"/>
</dbReference>
<reference evidence="2 3" key="1">
    <citation type="submission" date="2019-11" db="EMBL/GenBank/DDBJ databases">
        <title>Maribacter lutea sp. nov., a marine bacterium isolated from intertidal sand.</title>
        <authorList>
            <person name="Liu A."/>
        </authorList>
    </citation>
    <scope>NUCLEOTIDE SEQUENCE [LARGE SCALE GENOMIC DNA]</scope>
    <source>
        <strain evidence="2 3">RZ05</strain>
    </source>
</reference>
<evidence type="ECO:0008006" key="4">
    <source>
        <dbReference type="Google" id="ProtNLM"/>
    </source>
</evidence>
<dbReference type="AlphaFoldDB" id="A0A6I2MRT5"/>
<gene>
    <name evidence="2" type="ORF">GJ691_07270</name>
</gene>
<feature type="chain" id="PRO_5026305209" description="Anti-sigma factor" evidence="1">
    <location>
        <begin position="26"/>
        <end position="294"/>
    </location>
</feature>
<name>A0A6I2MRT5_9FLAO</name>
<organism evidence="2 3">
    <name type="scientific">Maribacter luteus</name>
    <dbReference type="NCBI Taxonomy" id="2594478"/>
    <lineage>
        <taxon>Bacteria</taxon>
        <taxon>Pseudomonadati</taxon>
        <taxon>Bacteroidota</taxon>
        <taxon>Flavobacteriia</taxon>
        <taxon>Flavobacteriales</taxon>
        <taxon>Flavobacteriaceae</taxon>
        <taxon>Maribacter</taxon>
    </lineage>
</organism>
<evidence type="ECO:0000256" key="1">
    <source>
        <dbReference type="SAM" id="SignalP"/>
    </source>
</evidence>
<evidence type="ECO:0000313" key="2">
    <source>
        <dbReference type="EMBL" id="MRX63966.1"/>
    </source>
</evidence>